<proteinExistence type="predicted"/>
<keyword evidence="4" id="KW-1185">Reference proteome</keyword>
<dbReference type="AlphaFoldDB" id="A0A318GYV5"/>
<reference evidence="3 4" key="1">
    <citation type="submission" date="2018-05" db="EMBL/GenBank/DDBJ databases">
        <title>Genomic Encyclopedia of Type Strains, Phase IV (KMG-IV): sequencing the most valuable type-strain genomes for metagenomic binning, comparative biology and taxonomic classification.</title>
        <authorList>
            <person name="Goeker M."/>
        </authorList>
    </citation>
    <scope>NUCLEOTIDE SEQUENCE [LARGE SCALE GENOMIC DNA]</scope>
    <source>
        <strain evidence="3 4">DSM 566</strain>
    </source>
</reference>
<feature type="domain" description="DUF2147" evidence="2">
    <location>
        <begin position="30"/>
        <end position="146"/>
    </location>
</feature>
<sequence length="149" mass="16412">MRRFVTPITAALLLTTAQAQSTEKVSSPIGLWRTIDDKTGQPRGIVRVYQADGGYSARIERSLTASENGRKCTACTDERKDQPFVGLVLMRNVRLDHGKYGGGDILDPNTGSVYRCSFALEDDGKTLAVRGYLGVSLFGRTQKWQREPG</sequence>
<dbReference type="RefSeq" id="WP_110400882.1">
    <property type="nucleotide sequence ID" value="NZ_QJJS01000009.1"/>
</dbReference>
<evidence type="ECO:0000259" key="2">
    <source>
        <dbReference type="Pfam" id="PF09917"/>
    </source>
</evidence>
<evidence type="ECO:0000256" key="1">
    <source>
        <dbReference type="SAM" id="SignalP"/>
    </source>
</evidence>
<evidence type="ECO:0000313" key="3">
    <source>
        <dbReference type="EMBL" id="PXW95437.1"/>
    </source>
</evidence>
<organism evidence="3 4">
    <name type="scientific">Sphaerotilus hippei</name>
    <dbReference type="NCBI Taxonomy" id="744406"/>
    <lineage>
        <taxon>Bacteria</taxon>
        <taxon>Pseudomonadati</taxon>
        <taxon>Pseudomonadota</taxon>
        <taxon>Betaproteobacteria</taxon>
        <taxon>Burkholderiales</taxon>
        <taxon>Sphaerotilaceae</taxon>
        <taxon>Sphaerotilus</taxon>
    </lineage>
</organism>
<feature type="signal peptide" evidence="1">
    <location>
        <begin position="1"/>
        <end position="19"/>
    </location>
</feature>
<feature type="chain" id="PRO_5016463884" evidence="1">
    <location>
        <begin position="20"/>
        <end position="149"/>
    </location>
</feature>
<dbReference type="PANTHER" id="PTHR36919">
    <property type="entry name" value="BLR1215 PROTEIN"/>
    <property type="match status" value="1"/>
</dbReference>
<protein>
    <submittedName>
        <fullName evidence="3">Uncharacterized protein (DUF2147 family)</fullName>
    </submittedName>
</protein>
<keyword evidence="1" id="KW-0732">Signal</keyword>
<accession>A0A318GYV5</accession>
<dbReference type="Proteomes" id="UP000247811">
    <property type="component" value="Unassembled WGS sequence"/>
</dbReference>
<comment type="caution">
    <text evidence="3">The sequence shown here is derived from an EMBL/GenBank/DDBJ whole genome shotgun (WGS) entry which is preliminary data.</text>
</comment>
<dbReference type="InterPro" id="IPR019223">
    <property type="entry name" value="DUF2147"/>
</dbReference>
<gene>
    <name evidence="3" type="ORF">C7444_1095</name>
</gene>
<dbReference type="Pfam" id="PF09917">
    <property type="entry name" value="DUF2147"/>
    <property type="match status" value="1"/>
</dbReference>
<name>A0A318GYV5_9BURK</name>
<dbReference type="OrthoDB" id="9814399at2"/>
<dbReference type="EMBL" id="QJJS01000009">
    <property type="protein sequence ID" value="PXW95437.1"/>
    <property type="molecule type" value="Genomic_DNA"/>
</dbReference>
<evidence type="ECO:0000313" key="4">
    <source>
        <dbReference type="Proteomes" id="UP000247811"/>
    </source>
</evidence>
<dbReference type="Gene3D" id="2.40.128.520">
    <property type="match status" value="1"/>
</dbReference>
<dbReference type="PANTHER" id="PTHR36919:SF3">
    <property type="entry name" value="BLL5882 PROTEIN"/>
    <property type="match status" value="1"/>
</dbReference>